<comment type="caution">
    <text evidence="1">The sequence shown here is derived from an EMBL/GenBank/DDBJ whole genome shotgun (WGS) entry which is preliminary data.</text>
</comment>
<reference evidence="1" key="1">
    <citation type="submission" date="2019-08" db="EMBL/GenBank/DDBJ databases">
        <authorList>
            <person name="Kucharzyk K."/>
            <person name="Murdoch R.W."/>
            <person name="Higgins S."/>
            <person name="Loffler F."/>
        </authorList>
    </citation>
    <scope>NUCLEOTIDE SEQUENCE</scope>
</reference>
<organism evidence="1">
    <name type="scientific">bioreactor metagenome</name>
    <dbReference type="NCBI Taxonomy" id="1076179"/>
    <lineage>
        <taxon>unclassified sequences</taxon>
        <taxon>metagenomes</taxon>
        <taxon>ecological metagenomes</taxon>
    </lineage>
</organism>
<name>A0A645B6I6_9ZZZZ</name>
<protein>
    <submittedName>
        <fullName evidence="1">Uncharacterized protein</fullName>
    </submittedName>
</protein>
<accession>A0A645B6I6</accession>
<dbReference type="AlphaFoldDB" id="A0A645B6I6"/>
<evidence type="ECO:0000313" key="1">
    <source>
        <dbReference type="EMBL" id="MPM57334.1"/>
    </source>
</evidence>
<sequence>MDENLLDLLDMALAERFQLSYASMRQEEPQTEKLAIQLIEISKAIQDSSTIRQEDKKLIEEYFSANVEMEAKTQQYLYIQGARDCVTVLRELGVIK</sequence>
<gene>
    <name evidence="1" type="ORF">SDC9_104156</name>
</gene>
<proteinExistence type="predicted"/>
<dbReference type="EMBL" id="VSSQ01016214">
    <property type="protein sequence ID" value="MPM57334.1"/>
    <property type="molecule type" value="Genomic_DNA"/>
</dbReference>